<name>A0ABS4EP40_9HYPH</name>
<evidence type="ECO:0000313" key="2">
    <source>
        <dbReference type="Proteomes" id="UP000823786"/>
    </source>
</evidence>
<accession>A0ABS4EP40</accession>
<dbReference type="RefSeq" id="WP_209853730.1">
    <property type="nucleotide sequence ID" value="NZ_JAGGJV010000005.1"/>
</dbReference>
<organism evidence="1 2">
    <name type="scientific">Rhizobium herbae</name>
    <dbReference type="NCBI Taxonomy" id="508661"/>
    <lineage>
        <taxon>Bacteria</taxon>
        <taxon>Pseudomonadati</taxon>
        <taxon>Pseudomonadota</taxon>
        <taxon>Alphaproteobacteria</taxon>
        <taxon>Hyphomicrobiales</taxon>
        <taxon>Rhizobiaceae</taxon>
        <taxon>Rhizobium/Agrobacterium group</taxon>
        <taxon>Rhizobium</taxon>
    </lineage>
</organism>
<protein>
    <submittedName>
        <fullName evidence="1">Uncharacterized protein</fullName>
    </submittedName>
</protein>
<gene>
    <name evidence="1" type="ORF">J2Z75_003226</name>
</gene>
<dbReference type="Pfam" id="PF15601">
    <property type="entry name" value="Imm70"/>
    <property type="match status" value="1"/>
</dbReference>
<dbReference type="EMBL" id="JAGGJV010000005">
    <property type="protein sequence ID" value="MBP1859709.1"/>
    <property type="molecule type" value="Genomic_DNA"/>
</dbReference>
<keyword evidence="2" id="KW-1185">Reference proteome</keyword>
<proteinExistence type="predicted"/>
<evidence type="ECO:0000313" key="1">
    <source>
        <dbReference type="EMBL" id="MBP1859709.1"/>
    </source>
</evidence>
<sequence>MGLYLAIFDGDEELDGVEVGAYSDFAVFRDAVVNLVEAGLAGSRCPTLINHSDCDGQWTPNEAIRLEIELLAISERFRQLPAQPLDGEWKPKIAKMFGLMPANLYDCFFDVDGEPLLERLLALTKLSEKRNLPIVFQ</sequence>
<dbReference type="InterPro" id="IPR028185">
    <property type="entry name" value="Imm70"/>
</dbReference>
<comment type="caution">
    <text evidence="1">The sequence shown here is derived from an EMBL/GenBank/DDBJ whole genome shotgun (WGS) entry which is preliminary data.</text>
</comment>
<reference evidence="1 2" key="1">
    <citation type="submission" date="2021-03" db="EMBL/GenBank/DDBJ databases">
        <title>Genomic Encyclopedia of Type Strains, Phase IV (KMG-IV): sequencing the most valuable type-strain genomes for metagenomic binning, comparative biology and taxonomic classification.</title>
        <authorList>
            <person name="Goeker M."/>
        </authorList>
    </citation>
    <scope>NUCLEOTIDE SEQUENCE [LARGE SCALE GENOMIC DNA]</scope>
    <source>
        <strain evidence="1 2">DSM 26427</strain>
    </source>
</reference>
<dbReference type="Proteomes" id="UP000823786">
    <property type="component" value="Unassembled WGS sequence"/>
</dbReference>